<evidence type="ECO:0000259" key="2">
    <source>
        <dbReference type="Pfam" id="PF04296"/>
    </source>
</evidence>
<dbReference type="OrthoDB" id="9799836at2"/>
<dbReference type="PANTHER" id="PTHR34215:SF1">
    <property type="entry name" value="YLXR DOMAIN-CONTAINING PROTEIN"/>
    <property type="match status" value="1"/>
</dbReference>
<dbReference type="SUPFAM" id="SSF64376">
    <property type="entry name" value="YlxR-like"/>
    <property type="match status" value="1"/>
</dbReference>
<dbReference type="AlphaFoldDB" id="A0A5B0DP11"/>
<dbReference type="NCBIfam" id="NF006622">
    <property type="entry name" value="PRK09190.1"/>
    <property type="match status" value="1"/>
</dbReference>
<reference evidence="3 4" key="1">
    <citation type="submission" date="2019-08" db="EMBL/GenBank/DDBJ databases">
        <title>Aureimonas fodiniaquatilis sp. nov., isolated from a coal mine wastewater.</title>
        <authorList>
            <person name="Kim W."/>
        </authorList>
    </citation>
    <scope>NUCLEOTIDE SEQUENCE [LARGE SCALE GENOMIC DNA]</scope>
    <source>
        <strain evidence="3 4">CAU 1482</strain>
    </source>
</reference>
<organism evidence="3 4">
    <name type="scientific">Aureimonas fodinaquatilis</name>
    <dbReference type="NCBI Taxonomy" id="2565783"/>
    <lineage>
        <taxon>Bacteria</taxon>
        <taxon>Pseudomonadati</taxon>
        <taxon>Pseudomonadota</taxon>
        <taxon>Alphaproteobacteria</taxon>
        <taxon>Hyphomicrobiales</taxon>
        <taxon>Aurantimonadaceae</taxon>
        <taxon>Aureimonas</taxon>
    </lineage>
</organism>
<comment type="caution">
    <text evidence="3">The sequence shown here is derived from an EMBL/GenBank/DDBJ whole genome shotgun (WGS) entry which is preliminary data.</text>
</comment>
<dbReference type="RefSeq" id="WP_149301526.1">
    <property type="nucleotide sequence ID" value="NZ_VTWH01000005.1"/>
</dbReference>
<dbReference type="PANTHER" id="PTHR34215">
    <property type="entry name" value="BLL0784 PROTEIN"/>
    <property type="match status" value="1"/>
</dbReference>
<dbReference type="InterPro" id="IPR029064">
    <property type="entry name" value="Ribosomal_eL30-like_sf"/>
</dbReference>
<dbReference type="InterPro" id="IPR035931">
    <property type="entry name" value="YlxR-like_sf"/>
</dbReference>
<dbReference type="SUPFAM" id="SSF55315">
    <property type="entry name" value="L30e-like"/>
    <property type="match status" value="1"/>
</dbReference>
<feature type="domain" description="YlxR" evidence="2">
    <location>
        <begin position="17"/>
        <end position="89"/>
    </location>
</feature>
<evidence type="ECO:0000313" key="3">
    <source>
        <dbReference type="EMBL" id="KAA0968577.1"/>
    </source>
</evidence>
<keyword evidence="4" id="KW-1185">Reference proteome</keyword>
<feature type="region of interest" description="Disordered" evidence="1">
    <location>
        <begin position="211"/>
        <end position="254"/>
    </location>
</feature>
<dbReference type="InterPro" id="IPR007393">
    <property type="entry name" value="YlxR_dom"/>
</dbReference>
<evidence type="ECO:0000313" key="4">
    <source>
        <dbReference type="Proteomes" id="UP000324738"/>
    </source>
</evidence>
<gene>
    <name evidence="3" type="ORF">FPY71_16990</name>
</gene>
<sequence>MTLDEDQEFEEAVVNGRMCILSRQSLPAESLIRFVAGPDGAVVPDLKRHLPGRGVHVEARHSAVAEAARKGLFRRGLKRDVKTGPELADLVDMLLARSCLGAMGLCRKAGQLVTGAAKVDATVRGGHAAGLLHAVDGAADGVRKLESAVRAAEMTGRAARVPSFRLFTSEEMDLALGGMNVIHAAILSGNAGTALLKRLDALAKFRGVSPNCDEGTGAQDSGSNGTAHEQTGHVKHARGTDDRRGTNPAQEAEA</sequence>
<proteinExistence type="predicted"/>
<protein>
    <submittedName>
        <fullName evidence="3">RNA-binding protein</fullName>
    </submittedName>
</protein>
<dbReference type="Proteomes" id="UP000324738">
    <property type="component" value="Unassembled WGS sequence"/>
</dbReference>
<dbReference type="Pfam" id="PF04296">
    <property type="entry name" value="YlxR"/>
    <property type="match status" value="1"/>
</dbReference>
<dbReference type="Gene3D" id="3.30.1330.30">
    <property type="match status" value="1"/>
</dbReference>
<evidence type="ECO:0000256" key="1">
    <source>
        <dbReference type="SAM" id="MobiDB-lite"/>
    </source>
</evidence>
<accession>A0A5B0DP11</accession>
<dbReference type="Gene3D" id="3.30.1230.10">
    <property type="entry name" value="YlxR-like"/>
    <property type="match status" value="1"/>
</dbReference>
<dbReference type="InterPro" id="IPR037465">
    <property type="entry name" value="YlxR"/>
</dbReference>
<name>A0A5B0DP11_9HYPH</name>
<dbReference type="EMBL" id="VTWH01000005">
    <property type="protein sequence ID" value="KAA0968577.1"/>
    <property type="molecule type" value="Genomic_DNA"/>
</dbReference>
<feature type="compositionally biased region" description="Polar residues" evidence="1">
    <location>
        <begin position="218"/>
        <end position="229"/>
    </location>
</feature>